<protein>
    <submittedName>
        <fullName evidence="1">Uncharacterized protein</fullName>
    </submittedName>
</protein>
<accession>A0A165X7J4</accession>
<dbReference type="Proteomes" id="UP000076532">
    <property type="component" value="Unassembled WGS sequence"/>
</dbReference>
<organism evidence="1 2">
    <name type="scientific">Athelia psychrophila</name>
    <dbReference type="NCBI Taxonomy" id="1759441"/>
    <lineage>
        <taxon>Eukaryota</taxon>
        <taxon>Fungi</taxon>
        <taxon>Dikarya</taxon>
        <taxon>Basidiomycota</taxon>
        <taxon>Agaricomycotina</taxon>
        <taxon>Agaricomycetes</taxon>
        <taxon>Agaricomycetidae</taxon>
        <taxon>Atheliales</taxon>
        <taxon>Atheliaceae</taxon>
        <taxon>Athelia</taxon>
    </lineage>
</organism>
<evidence type="ECO:0000313" key="2">
    <source>
        <dbReference type="Proteomes" id="UP000076532"/>
    </source>
</evidence>
<sequence length="178" mass="19459">MIECFGYNVPPSLRATMGIPLAKVPLLADYHNYSILLLRDPAIRKAAMILRCDQHSDDPHKKLIVGAHRGFAIRVASPSSTMPPPKGPSPPPWFDRHGLRRDHGQLAHGHRLAQLRHEDYTEPADGNWECDADLRGLSAPPGVVVILAMGLSSMRSLSPLPHLPPRPETVLANAAGML</sequence>
<name>A0A165X7J4_9AGAM</name>
<evidence type="ECO:0000313" key="1">
    <source>
        <dbReference type="EMBL" id="KZP08282.1"/>
    </source>
</evidence>
<gene>
    <name evidence="1" type="ORF">FIBSPDRAFT_901367</name>
</gene>
<keyword evidence="2" id="KW-1185">Reference proteome</keyword>
<proteinExistence type="predicted"/>
<dbReference type="EMBL" id="KV417725">
    <property type="protein sequence ID" value="KZP08282.1"/>
    <property type="molecule type" value="Genomic_DNA"/>
</dbReference>
<reference evidence="1 2" key="1">
    <citation type="journal article" date="2016" name="Mol. Biol. Evol.">
        <title>Comparative Genomics of Early-Diverging Mushroom-Forming Fungi Provides Insights into the Origins of Lignocellulose Decay Capabilities.</title>
        <authorList>
            <person name="Nagy L.G."/>
            <person name="Riley R."/>
            <person name="Tritt A."/>
            <person name="Adam C."/>
            <person name="Daum C."/>
            <person name="Floudas D."/>
            <person name="Sun H."/>
            <person name="Yadav J.S."/>
            <person name="Pangilinan J."/>
            <person name="Larsson K.H."/>
            <person name="Matsuura K."/>
            <person name="Barry K."/>
            <person name="Labutti K."/>
            <person name="Kuo R."/>
            <person name="Ohm R.A."/>
            <person name="Bhattacharya S.S."/>
            <person name="Shirouzu T."/>
            <person name="Yoshinaga Y."/>
            <person name="Martin F.M."/>
            <person name="Grigoriev I.V."/>
            <person name="Hibbett D.S."/>
        </authorList>
    </citation>
    <scope>NUCLEOTIDE SEQUENCE [LARGE SCALE GENOMIC DNA]</scope>
    <source>
        <strain evidence="1 2">CBS 109695</strain>
    </source>
</reference>
<dbReference type="AlphaFoldDB" id="A0A165X7J4"/>